<name>A0A212JZT8_9BACT</name>
<gene>
    <name evidence="1" type="ORF">KL86DYS2_12703</name>
</gene>
<reference evidence="1" key="1">
    <citation type="submission" date="2016-04" db="EMBL/GenBank/DDBJ databases">
        <authorList>
            <person name="Evans L.H."/>
            <person name="Alamgir A."/>
            <person name="Owens N."/>
            <person name="Weber N.D."/>
            <person name="Virtaneva K."/>
            <person name="Barbian K."/>
            <person name="Babar A."/>
            <person name="Rosenke K."/>
        </authorList>
    </citation>
    <scope>NUCLEOTIDE SEQUENCE</scope>
    <source>
        <strain evidence="1">86-2</strain>
    </source>
</reference>
<organism evidence="1">
    <name type="scientific">uncultured Dysgonomonas sp</name>
    <dbReference type="NCBI Taxonomy" id="206096"/>
    <lineage>
        <taxon>Bacteria</taxon>
        <taxon>Pseudomonadati</taxon>
        <taxon>Bacteroidota</taxon>
        <taxon>Bacteroidia</taxon>
        <taxon>Bacteroidales</taxon>
        <taxon>Dysgonomonadaceae</taxon>
        <taxon>Dysgonomonas</taxon>
        <taxon>environmental samples</taxon>
    </lineage>
</organism>
<dbReference type="EMBL" id="FLUL01000001">
    <property type="protein sequence ID" value="SBW04947.1"/>
    <property type="molecule type" value="Genomic_DNA"/>
</dbReference>
<sequence>MTDGNTKSVKNRNFFILNTKEVYFKIFNNFNQAKNYDTQSDYL</sequence>
<protein>
    <submittedName>
        <fullName evidence="1">Uncharacterized protein</fullName>
    </submittedName>
</protein>
<proteinExistence type="predicted"/>
<accession>A0A212JZT8</accession>
<dbReference type="AlphaFoldDB" id="A0A212JZT8"/>
<evidence type="ECO:0000313" key="1">
    <source>
        <dbReference type="EMBL" id="SBW04947.1"/>
    </source>
</evidence>